<dbReference type="eggNOG" id="COG5444">
    <property type="taxonomic scope" value="Bacteria"/>
</dbReference>
<accession>A0A0R1RFK8</accession>
<organism evidence="1 2">
    <name type="scientific">Furfurilactobacillus rossiae DSM 15814</name>
    <dbReference type="NCBI Taxonomy" id="1114972"/>
    <lineage>
        <taxon>Bacteria</taxon>
        <taxon>Bacillati</taxon>
        <taxon>Bacillota</taxon>
        <taxon>Bacilli</taxon>
        <taxon>Lactobacillales</taxon>
        <taxon>Lactobacillaceae</taxon>
        <taxon>Furfurilactobacillus</taxon>
    </lineage>
</organism>
<gene>
    <name evidence="1" type="ORF">FD35_GL002110</name>
</gene>
<comment type="caution">
    <text evidence="1">The sequence shown here is derived from an EMBL/GenBank/DDBJ whole genome shotgun (WGS) entry which is preliminary data.</text>
</comment>
<sequence>MTPSSRMKDITVESARVGGNIRISGGSKSGQVFMEDLAYATGAIAIGGSERKKKHVSLKKIREQKHKNKEQEDESVGDLIINGVFSVLEHNGLPPRGSFGLGLAINVLKHTNNGKHAPSLKGAGFALVDSFADLGSSATIRAGVSALGIATGSVPGVFLITVLGTGMSVEASFLMNHPKYVKESFAHTKKVARNANYKKLGAFESGSIKASQRTNTSRSVTGAYAAAYAGHYKKQKR</sequence>
<dbReference type="STRING" id="1114972.FD35_GL002110"/>
<name>A0A0R1RFK8_9LACO</name>
<dbReference type="AlphaFoldDB" id="A0A0R1RFK8"/>
<dbReference type="Proteomes" id="UP000051999">
    <property type="component" value="Unassembled WGS sequence"/>
</dbReference>
<keyword evidence="2" id="KW-1185">Reference proteome</keyword>
<reference evidence="1 2" key="1">
    <citation type="journal article" date="2015" name="Genome Announc.">
        <title>Expanding the biotechnology potential of lactobacilli through comparative genomics of 213 strains and associated genera.</title>
        <authorList>
            <person name="Sun Z."/>
            <person name="Harris H.M."/>
            <person name="McCann A."/>
            <person name="Guo C."/>
            <person name="Argimon S."/>
            <person name="Zhang W."/>
            <person name="Yang X."/>
            <person name="Jeffery I.B."/>
            <person name="Cooney J.C."/>
            <person name="Kagawa T.F."/>
            <person name="Liu W."/>
            <person name="Song Y."/>
            <person name="Salvetti E."/>
            <person name="Wrobel A."/>
            <person name="Rasinkangas P."/>
            <person name="Parkhill J."/>
            <person name="Rea M.C."/>
            <person name="O'Sullivan O."/>
            <person name="Ritari J."/>
            <person name="Douillard F.P."/>
            <person name="Paul Ross R."/>
            <person name="Yang R."/>
            <person name="Briner A.E."/>
            <person name="Felis G.E."/>
            <person name="de Vos W.M."/>
            <person name="Barrangou R."/>
            <person name="Klaenhammer T.R."/>
            <person name="Caufield P.W."/>
            <person name="Cui Y."/>
            <person name="Zhang H."/>
            <person name="O'Toole P.W."/>
        </authorList>
    </citation>
    <scope>NUCLEOTIDE SEQUENCE [LARGE SCALE GENOMIC DNA]</scope>
    <source>
        <strain evidence="1 2">DSM 15814</strain>
    </source>
</reference>
<dbReference type="PATRIC" id="fig|1114972.6.peg.2156"/>
<evidence type="ECO:0000313" key="2">
    <source>
        <dbReference type="Proteomes" id="UP000051999"/>
    </source>
</evidence>
<evidence type="ECO:0000313" key="1">
    <source>
        <dbReference type="EMBL" id="KRL52387.1"/>
    </source>
</evidence>
<proteinExistence type="predicted"/>
<protein>
    <submittedName>
        <fullName evidence="1">Uncharacterized protein</fullName>
    </submittedName>
</protein>
<dbReference type="EMBL" id="AZFF01000044">
    <property type="protein sequence ID" value="KRL52387.1"/>
    <property type="molecule type" value="Genomic_DNA"/>
</dbReference>